<keyword evidence="2" id="KW-1185">Reference proteome</keyword>
<evidence type="ECO:0000313" key="1">
    <source>
        <dbReference type="EMBL" id="KAL1274314.1"/>
    </source>
</evidence>
<dbReference type="EMBL" id="JAYMGO010000005">
    <property type="protein sequence ID" value="KAL1274314.1"/>
    <property type="molecule type" value="Genomic_DNA"/>
</dbReference>
<organism evidence="1 2">
    <name type="scientific">Cirrhinus molitorella</name>
    <name type="common">mud carp</name>
    <dbReference type="NCBI Taxonomy" id="172907"/>
    <lineage>
        <taxon>Eukaryota</taxon>
        <taxon>Metazoa</taxon>
        <taxon>Chordata</taxon>
        <taxon>Craniata</taxon>
        <taxon>Vertebrata</taxon>
        <taxon>Euteleostomi</taxon>
        <taxon>Actinopterygii</taxon>
        <taxon>Neopterygii</taxon>
        <taxon>Teleostei</taxon>
        <taxon>Ostariophysi</taxon>
        <taxon>Cypriniformes</taxon>
        <taxon>Cyprinidae</taxon>
        <taxon>Labeoninae</taxon>
        <taxon>Labeonini</taxon>
        <taxon>Cirrhinus</taxon>
    </lineage>
</organism>
<reference evidence="1 2" key="1">
    <citation type="submission" date="2023-09" db="EMBL/GenBank/DDBJ databases">
        <authorList>
            <person name="Wang M."/>
        </authorList>
    </citation>
    <scope>NUCLEOTIDE SEQUENCE [LARGE SCALE GENOMIC DNA]</scope>
    <source>
        <strain evidence="1">GT-2023</strain>
        <tissue evidence="1">Liver</tissue>
    </source>
</reference>
<gene>
    <name evidence="1" type="ORF">QQF64_027128</name>
</gene>
<dbReference type="Proteomes" id="UP001558613">
    <property type="component" value="Unassembled WGS sequence"/>
</dbReference>
<name>A0ABR3NBR8_9TELE</name>
<protein>
    <submittedName>
        <fullName evidence="1">Uncharacterized protein</fullName>
    </submittedName>
</protein>
<sequence>MDVKYMNIRQMRAAETVAGQRSHETEKILRGQCFGVFAVPESQKSRAIQMEKRLIGSGLYFPMRLFCERCVFRSLRGSQ</sequence>
<proteinExistence type="predicted"/>
<evidence type="ECO:0000313" key="2">
    <source>
        <dbReference type="Proteomes" id="UP001558613"/>
    </source>
</evidence>
<accession>A0ABR3NBR8</accession>
<comment type="caution">
    <text evidence="1">The sequence shown here is derived from an EMBL/GenBank/DDBJ whole genome shotgun (WGS) entry which is preliminary data.</text>
</comment>